<dbReference type="InterPro" id="IPR001680">
    <property type="entry name" value="WD40_rpt"/>
</dbReference>
<feature type="compositionally biased region" description="Polar residues" evidence="2">
    <location>
        <begin position="2278"/>
        <end position="2288"/>
    </location>
</feature>
<organism evidence="4 5">
    <name type="scientific">Acanthaster planci</name>
    <name type="common">Crown-of-thorns starfish</name>
    <dbReference type="NCBI Taxonomy" id="133434"/>
    <lineage>
        <taxon>Eukaryota</taxon>
        <taxon>Metazoa</taxon>
        <taxon>Echinodermata</taxon>
        <taxon>Eleutherozoa</taxon>
        <taxon>Asterozoa</taxon>
        <taxon>Asteroidea</taxon>
        <taxon>Valvatacea</taxon>
        <taxon>Valvatida</taxon>
        <taxon>Acanthasteridae</taxon>
        <taxon>Acanthaster</taxon>
    </lineage>
</organism>
<feature type="region of interest" description="Disordered" evidence="2">
    <location>
        <begin position="2247"/>
        <end position="2300"/>
    </location>
</feature>
<dbReference type="Gene3D" id="2.130.10.10">
    <property type="entry name" value="YVTN repeat-like/Quinoprotein amine dehydrogenase"/>
    <property type="match status" value="3"/>
</dbReference>
<feature type="compositionally biased region" description="Acidic residues" evidence="2">
    <location>
        <begin position="2742"/>
        <end position="2770"/>
    </location>
</feature>
<evidence type="ECO:0000313" key="4">
    <source>
        <dbReference type="Proteomes" id="UP000694845"/>
    </source>
</evidence>
<feature type="compositionally biased region" description="Acidic residues" evidence="2">
    <location>
        <begin position="408"/>
        <end position="426"/>
    </location>
</feature>
<dbReference type="PANTHER" id="PTHR13950">
    <property type="entry name" value="RABCONNECTIN-RELATED"/>
    <property type="match status" value="1"/>
</dbReference>
<feature type="region of interest" description="Disordered" evidence="2">
    <location>
        <begin position="1033"/>
        <end position="1066"/>
    </location>
</feature>
<feature type="region of interest" description="Disordered" evidence="2">
    <location>
        <begin position="2163"/>
        <end position="2198"/>
    </location>
</feature>
<dbReference type="InterPro" id="IPR036322">
    <property type="entry name" value="WD40_repeat_dom_sf"/>
</dbReference>
<dbReference type="KEGG" id="aplc:110982907"/>
<dbReference type="InterPro" id="IPR052208">
    <property type="entry name" value="DmX-like/RAVE_component"/>
</dbReference>
<feature type="compositionally biased region" description="Low complexity" evidence="2">
    <location>
        <begin position="321"/>
        <end position="332"/>
    </location>
</feature>
<dbReference type="SUPFAM" id="SSF50978">
    <property type="entry name" value="WD40 repeat-like"/>
    <property type="match status" value="2"/>
</dbReference>
<feature type="compositionally biased region" description="Polar residues" evidence="2">
    <location>
        <begin position="1598"/>
        <end position="1622"/>
    </location>
</feature>
<keyword evidence="1" id="KW-0853">WD repeat</keyword>
<feature type="region of interest" description="Disordered" evidence="2">
    <location>
        <begin position="1598"/>
        <end position="1625"/>
    </location>
</feature>
<protein>
    <submittedName>
        <fullName evidence="5">DmX-like protein 2 isoform X1</fullName>
    </submittedName>
</protein>
<dbReference type="FunFam" id="2.130.10.10:FF:000651">
    <property type="entry name" value="RaBConnectin related"/>
    <property type="match status" value="1"/>
</dbReference>
<feature type="region of interest" description="Disordered" evidence="2">
    <location>
        <begin position="1451"/>
        <end position="1477"/>
    </location>
</feature>
<feature type="compositionally biased region" description="Acidic residues" evidence="2">
    <location>
        <begin position="2254"/>
        <end position="2266"/>
    </location>
</feature>
<dbReference type="PROSITE" id="PS50294">
    <property type="entry name" value="WD_REPEATS_REGION"/>
    <property type="match status" value="1"/>
</dbReference>
<dbReference type="Pfam" id="PF12234">
    <property type="entry name" value="Rav1p_C"/>
    <property type="match status" value="1"/>
</dbReference>
<feature type="domain" description="RAVE complex protein Rav1 C-terminal" evidence="3">
    <location>
        <begin position="1795"/>
        <end position="2089"/>
    </location>
</feature>
<sequence length="3352" mass="370942">MNRHQVLTGAVNPGDRCFAVGYVEGVPFTAYASGCDIVILSSNFQRVQIIPGENQGNIQVGCIDCSTENGKIAASFANQVYIFEPTPQVPALKKGSHKLDYQWYKTGGFQTDSLVSNLSWNHNGSKILSGSDSIQLWAGVNEGGALNGAARINGALDPIRPKKGSQWENIWTCTTATPVFHLLFSPDGQFFASAGKADRLVKIWYQTRKPSFKTGAPTDDETSKEDAYSFVYIAHPRAVTGFSWRRTSKYMTSGTVANILVTSCRDNICRLWSETLLPSSELMESSTSNLNMINKRRDSRHHKRPTFSLGMKGSRRKRKSGGSSANATSSSNQETMEISGHGGLPLHFHIAATINPNTDIPLLPAMGKMSKGNTPNFVVNWLNNKELQYTLAAETLLQINKDDKSESDLDDSSSEEESSSSEDEGMVDGVNEGSEETESDQTSPTVTGADEHDSGNSGSAQNGSIQSGRATPPEILTVDANGSINKPLTRPENLGSFPSVPQLASLAHIGSTPLARLQKKFDTLLREWNQSPDMLFSIHPIDGSFLLWLVDWVDEAIPGVHRQPQVSFSCRIPQAFPVHDATTLCSNLVLYRSNLTMDPRAGRRQPGLVSPREDRPGLTPSYSFSQRLGMVPPGVNIYAFTPKVSMLSKHSNGTLNQWEISFSENSKFQTVLNVAHNSRCCGHRFSLNDISCHPVLPLLLSTSHHNIPKVEVDRKIVTSRTHRVSSSTRKASLISGDGTDSTNSIRRRSSINLFGRSLLSESEHQRLMSLYNSSADNDELEMDPTEKDEVVIPDEMMEQLNQEMNWPDMSAPTGLCSELILWRVFPVGPLTKRDGLVELARINSPFLSAFSHVAWFPSLLPSSCLGALSNSPSACFVASDGYSLRVFQTVIDARSFLTEVLPGTDQFEGYLSSSSPIKKFIDAKTDGEHRQHKTSVISLQSTARPGCILELDALSSAKQVWNNVQLMHIFPHQSITDNFPIGASLTGQPTDASRPYTDRFYLVVLDRNAAGESIIHMWYLYMKAKVLEVPNKTEEQQADGDIPDDSSVDSSDSESPQFDPSGAPQATMKVRTYSRKVCTQKLSLPTGVDIVSATPSTSHLSSSTIYPSLLSTYMLSTACSDGKLRFWCCRVCSPGRENLGSAEDLKLELDSLGSESSSVEDPCTVLTGDVLAEASYRWQEWKLMAQDANPSSIVEVAGSPIAVSCAYTGRIGCVYRTDISPNSQVRRRDPLVIPLQACIFECESSGGSEWIFEDKLDLGLLDLAPLNQETGSNVEDLNYKMMKRSSKVEDFVNFRELANVSPAALDLTNVNLSPRAGRNRRMSPSFLGEKMQLPVQLMWVSKEDGSHMLTVGMGMRVVVYAPVLPNRANIQLGSLQEKLLEQGLLVNQKSQGAGAALLAKEDLRPKWLPLWTIALTSVDGISPHSKMLSWVRPGILVVGLQNEMHVYSQWKGTEQQASSTKKKSTRREADSLKRPGLNAKESTISSVSNLSVDILALPMTKMDREQSYSELTRFSGIDVEDPAGVEAIEPEELTSDVGVFEYSYMACPVLPQYHPKQLMELLNCGKVRRVKAILAHLVRCLAGDSAIQKALLSGDNDSINSLPETENNFSTRPRSCSNSPVDQPSMDDSKLDYIELVSIPPLPLYALIAADKAESLPPQSTPVVTKANNLGSTPATKESNTEYSTLFSYSLDTSVSPTFDVFAEPTSGDRMSSVTMKMQDVTYFGIAQLRLLTNYLTHMHLPGLSSLDQMNLLALADTVASTKTEVTTHNTAGTGTAIGKDGAGYAHTTGTISTHAGETLDECGLRFLLAMRFHVCLLRSLPPRQQVQLRHQGLATSHFAWAFHSEAEEELLSVIPGNQMGKPTWAELRAMGVGWWVRNDITLRRCMEKLAKAQFQANKNPLDAALFYLAMKKKTLVWGLFRSVSDAKMTQFFSNNFSQERWRKAALKNAFALLGRQRFEHAAAFFLLAGSLKDAIAVCLDNMEDIQLAMVIARLYEEDLEMPTAQKELLFQFVLGRDKEGNKMEGSQPSKDPFLRSISHWMLKEYSQALETLIIPPARAKNNRQQVDVDEEHWGNPDVFNFYNYLRTHPLLIRRQFADQDKPAKGSSVLITGLTSGEEGDSIIKDEITNVERKLFFATAHAHSAAGCPMLTLEVLSKLPHVKSDGSCAQDSTKTTTDAGKSTNNHESSTDLISSGTIGSFTDSGIECQTSKKTSESVDWSQPLTNGKVDLGLDLDWSQPVGSKFEDELKLEWSDDSTEESDEEDDAGKPVQPAIPNHLQNGDTTSKGTESKKEPSDGEIGTVDVFSQQLKFSSCLKIMMEELRTLATGFEVEGGQLRYQLYMWLEREVEMLKELCNYGAMGVLGMPEEAERDWDQEMENGEAERALHARWIDLEEKRQRAARRKKWLKLHHHLLRTLMSYAIIYGLNGGGLTSVAIELLLLSQEIQQESLQRQLATPLPLPTTLPLLSASVATCKTVMTDPILYLRNFMHDILNAILDLTAPPSPKRHPSIKVQTVHRNSMALSACIYQTLCDSDSFSGAESFTKATGMDAYDGRNTNVMYRTGNLVSVSRRKRNASNDGTLTVTSLPAKWPGVATLIALLNNERDVDSSTPNVFLCESLFSVYMSILVHAMMSGNANELFRLAAHPLDTKMWSSVFGGGAKVLDHPKPAPANAPSSGDQTLTKQRNRYMLRLMGKASSGRMPASAEEEKPTPREVFVPPETSIMDYFMVKPYVPPSQEGIDFDSDASDSSDEESDGDYDGHDDGDDLDPFAPKKPPKPGPGEAEHSDFNSYSWCLMRYAFVKLILHKMQCFLPISGIELAELPVASPKLHSILKLLEQWQQALMRKLDLFAGPPLDYIPGCNVDMPSAVGGPALLRYKGLLEPTNTPFRCKHRAALSTKRLWNYLVRQEVVQDIFITYIFKKKRGMEDMVDSVRGLPAFGTVPTSKVRIIHKEQEKIPAFCFNKADWKNVTMNGEYRANPTGVVVSTQRGLLELDISLLLNPQQTFWMEEEIDEHSTPRNRGTTLSHLEEDFLMVTPIERPVANPFSNSSIPASRISSGFSNELNLSNQTGRGTNIITSRPLYHIRRLAAHPSLPYYLSGSNDGSVHMWEWGHTHKLYTHRFPGQYPKVTQMYFNDQGNKFGVADDSGKLSLWQVGMNAPTVTKPFWSKLCHNKALYDFSFLGSSSFLATAGLSSESKNLCLWDTLMPMSKAMIHSFTCHEGGCPCLSYCPRQQILITGSKKGDISIYDIRQRKLRHTFQAHDTGIKCLTIDPSEEYFVTGSAEGDIKVWCLSVHSLLHFYPGQHPRGNFFRQSGNGVLQLAILPSSHLYSCGGDGTMKWRSLPEWDSIL</sequence>
<feature type="compositionally biased region" description="Polar residues" evidence="2">
    <location>
        <begin position="2675"/>
        <end position="2684"/>
    </location>
</feature>
<dbReference type="PANTHER" id="PTHR13950:SF9">
    <property type="entry name" value="RABCONNECTIN-3A"/>
    <property type="match status" value="1"/>
</dbReference>
<feature type="compositionally biased region" description="Polar residues" evidence="2">
    <location>
        <begin position="455"/>
        <end position="469"/>
    </location>
</feature>
<reference evidence="5" key="1">
    <citation type="submission" date="2025-08" db="UniProtKB">
        <authorList>
            <consortium name="RefSeq"/>
        </authorList>
    </citation>
    <scope>IDENTIFICATION</scope>
</reference>
<dbReference type="GeneID" id="110982907"/>
<proteinExistence type="predicted"/>
<feature type="repeat" description="WD" evidence="1">
    <location>
        <begin position="3219"/>
        <end position="3260"/>
    </location>
</feature>
<dbReference type="Pfam" id="PF00400">
    <property type="entry name" value="WD40"/>
    <property type="match status" value="3"/>
</dbReference>
<dbReference type="Proteomes" id="UP000694845">
    <property type="component" value="Unplaced"/>
</dbReference>
<feature type="compositionally biased region" description="Polar residues" evidence="2">
    <location>
        <begin position="2167"/>
        <end position="2198"/>
    </location>
</feature>
<dbReference type="GO" id="GO:0007035">
    <property type="term" value="P:vacuolar acidification"/>
    <property type="evidence" value="ECO:0007669"/>
    <property type="project" value="TreeGrafter"/>
</dbReference>
<evidence type="ECO:0000313" key="5">
    <source>
        <dbReference type="RefSeq" id="XP_022097369.1"/>
    </source>
</evidence>
<evidence type="ECO:0000256" key="1">
    <source>
        <dbReference type="PROSITE-ProRule" id="PRU00221"/>
    </source>
</evidence>
<gene>
    <name evidence="5" type="primary">LOC110982907</name>
</gene>
<feature type="compositionally biased region" description="Acidic residues" evidence="2">
    <location>
        <begin position="1036"/>
        <end position="1047"/>
    </location>
</feature>
<accession>A0A8B7YVM6</accession>
<dbReference type="InterPro" id="IPR022033">
    <property type="entry name" value="Rav1p_C"/>
</dbReference>
<name>A0A8B7YVM6_ACAPL</name>
<dbReference type="SMART" id="SM00320">
    <property type="entry name" value="WD40"/>
    <property type="match status" value="11"/>
</dbReference>
<dbReference type="RefSeq" id="XP_022097369.1">
    <property type="nucleotide sequence ID" value="XM_022241677.1"/>
</dbReference>
<feature type="region of interest" description="Disordered" evidence="2">
    <location>
        <begin position="2697"/>
        <end position="2718"/>
    </location>
</feature>
<dbReference type="InterPro" id="IPR015943">
    <property type="entry name" value="WD40/YVTN_repeat-like_dom_sf"/>
</dbReference>
<dbReference type="OrthoDB" id="342131at2759"/>
<feature type="repeat" description="WD" evidence="1">
    <location>
        <begin position="3261"/>
        <end position="3292"/>
    </location>
</feature>
<keyword evidence="4" id="KW-1185">Reference proteome</keyword>
<dbReference type="GO" id="GO:0043291">
    <property type="term" value="C:RAVE complex"/>
    <property type="evidence" value="ECO:0007669"/>
    <property type="project" value="TreeGrafter"/>
</dbReference>
<feature type="region of interest" description="Disordered" evidence="2">
    <location>
        <begin position="293"/>
        <end position="340"/>
    </location>
</feature>
<feature type="region of interest" description="Disordered" evidence="2">
    <location>
        <begin position="402"/>
        <end position="484"/>
    </location>
</feature>
<feature type="region of interest" description="Disordered" evidence="2">
    <location>
        <begin position="2740"/>
        <end position="2786"/>
    </location>
</feature>
<dbReference type="PROSITE" id="PS50082">
    <property type="entry name" value="WD_REPEATS_2"/>
    <property type="match status" value="2"/>
</dbReference>
<feature type="region of interest" description="Disordered" evidence="2">
    <location>
        <begin position="2665"/>
        <end position="2684"/>
    </location>
</feature>
<evidence type="ECO:0000256" key="2">
    <source>
        <dbReference type="SAM" id="MobiDB-lite"/>
    </source>
</evidence>
<evidence type="ECO:0000259" key="3">
    <source>
        <dbReference type="Pfam" id="PF12234"/>
    </source>
</evidence>